<dbReference type="CDD" id="cd12913">
    <property type="entry name" value="PDC1_MCP_like"/>
    <property type="match status" value="1"/>
</dbReference>
<dbReference type="Proteomes" id="UP001595783">
    <property type="component" value="Unassembled WGS sequence"/>
</dbReference>
<comment type="subcellular location">
    <subcellularLocation>
        <location evidence="1">Cell membrane</location>
        <topology evidence="1">Multi-pass membrane protein</topology>
    </subcellularLocation>
</comment>
<evidence type="ECO:0000256" key="8">
    <source>
        <dbReference type="ARBA" id="ARBA00029447"/>
    </source>
</evidence>
<name>A0ABV7ZIU4_9HELI</name>
<dbReference type="PROSITE" id="PS50111">
    <property type="entry name" value="CHEMOTAXIS_TRANSDUC_2"/>
    <property type="match status" value="1"/>
</dbReference>
<dbReference type="RefSeq" id="WP_104752499.1">
    <property type="nucleotide sequence ID" value="NZ_JBHRZO010000018.1"/>
</dbReference>
<dbReference type="SUPFAM" id="SSF103190">
    <property type="entry name" value="Sensory domain-like"/>
    <property type="match status" value="1"/>
</dbReference>
<evidence type="ECO:0000259" key="11">
    <source>
        <dbReference type="PROSITE" id="PS50111"/>
    </source>
</evidence>
<feature type="domain" description="Methyl-accepting transducer" evidence="11">
    <location>
        <begin position="355"/>
        <end position="612"/>
    </location>
</feature>
<accession>A0ABV7ZIU4</accession>
<dbReference type="PANTHER" id="PTHR32089">
    <property type="entry name" value="METHYL-ACCEPTING CHEMOTAXIS PROTEIN MCPB"/>
    <property type="match status" value="1"/>
</dbReference>
<evidence type="ECO:0000256" key="9">
    <source>
        <dbReference type="PROSITE-ProRule" id="PRU00284"/>
    </source>
</evidence>
<keyword evidence="5 10" id="KW-1133">Transmembrane helix</keyword>
<evidence type="ECO:0000313" key="13">
    <source>
        <dbReference type="EMBL" id="MFC3847708.1"/>
    </source>
</evidence>
<evidence type="ECO:0000256" key="10">
    <source>
        <dbReference type="SAM" id="Phobius"/>
    </source>
</evidence>
<evidence type="ECO:0000256" key="6">
    <source>
        <dbReference type="ARBA" id="ARBA00023136"/>
    </source>
</evidence>
<feature type="transmembrane region" description="Helical" evidence="10">
    <location>
        <begin position="276"/>
        <end position="299"/>
    </location>
</feature>
<comment type="caution">
    <text evidence="13">The sequence shown here is derived from an EMBL/GenBank/DDBJ whole genome shotgun (WGS) entry which is preliminary data.</text>
</comment>
<evidence type="ECO:0000256" key="5">
    <source>
        <dbReference type="ARBA" id="ARBA00022989"/>
    </source>
</evidence>
<dbReference type="CDD" id="cd06225">
    <property type="entry name" value="HAMP"/>
    <property type="match status" value="1"/>
</dbReference>
<dbReference type="Pfam" id="PF02743">
    <property type="entry name" value="dCache_1"/>
    <property type="match status" value="1"/>
</dbReference>
<keyword evidence="2" id="KW-1003">Cell membrane</keyword>
<dbReference type="Pfam" id="PF00672">
    <property type="entry name" value="HAMP"/>
    <property type="match status" value="1"/>
</dbReference>
<dbReference type="Gene3D" id="3.30.450.20">
    <property type="entry name" value="PAS domain"/>
    <property type="match status" value="2"/>
</dbReference>
<evidence type="ECO:0000256" key="1">
    <source>
        <dbReference type="ARBA" id="ARBA00004651"/>
    </source>
</evidence>
<keyword evidence="4 10" id="KW-0812">Transmembrane</keyword>
<organism evidence="13 14">
    <name type="scientific">Helicobacter baculiformis</name>
    <dbReference type="NCBI Taxonomy" id="427351"/>
    <lineage>
        <taxon>Bacteria</taxon>
        <taxon>Pseudomonadati</taxon>
        <taxon>Campylobacterota</taxon>
        <taxon>Epsilonproteobacteria</taxon>
        <taxon>Campylobacterales</taxon>
        <taxon>Helicobacteraceae</taxon>
        <taxon>Helicobacter</taxon>
    </lineage>
</organism>
<dbReference type="InterPro" id="IPR003660">
    <property type="entry name" value="HAMP_dom"/>
</dbReference>
<gene>
    <name evidence="13" type="ORF">ACFOPX_04070</name>
</gene>
<dbReference type="Pfam" id="PF00015">
    <property type="entry name" value="MCPsignal"/>
    <property type="match status" value="1"/>
</dbReference>
<evidence type="ECO:0000256" key="7">
    <source>
        <dbReference type="ARBA" id="ARBA00023224"/>
    </source>
</evidence>
<dbReference type="SMART" id="SM00283">
    <property type="entry name" value="MA"/>
    <property type="match status" value="1"/>
</dbReference>
<evidence type="ECO:0000256" key="2">
    <source>
        <dbReference type="ARBA" id="ARBA00022475"/>
    </source>
</evidence>
<reference evidence="14" key="1">
    <citation type="journal article" date="2019" name="Int. J. Syst. Evol. Microbiol.">
        <title>The Global Catalogue of Microorganisms (GCM) 10K type strain sequencing project: providing services to taxonomists for standard genome sequencing and annotation.</title>
        <authorList>
            <consortium name="The Broad Institute Genomics Platform"/>
            <consortium name="The Broad Institute Genome Sequencing Center for Infectious Disease"/>
            <person name="Wu L."/>
            <person name="Ma J."/>
        </authorList>
    </citation>
    <scope>NUCLEOTIDE SEQUENCE [LARGE SCALE GENOMIC DNA]</scope>
    <source>
        <strain evidence="14">CCUG 53816</strain>
    </source>
</reference>
<dbReference type="InterPro" id="IPR004089">
    <property type="entry name" value="MCPsignal_dom"/>
</dbReference>
<keyword evidence="6 10" id="KW-0472">Membrane</keyword>
<dbReference type="PANTHER" id="PTHR32089:SF112">
    <property type="entry name" value="LYSOZYME-LIKE PROTEIN-RELATED"/>
    <property type="match status" value="1"/>
</dbReference>
<evidence type="ECO:0000259" key="12">
    <source>
        <dbReference type="PROSITE" id="PS50885"/>
    </source>
</evidence>
<keyword evidence="14" id="KW-1185">Reference proteome</keyword>
<keyword evidence="3" id="KW-0145">Chemotaxis</keyword>
<dbReference type="Gene3D" id="1.10.287.950">
    <property type="entry name" value="Methyl-accepting chemotaxis protein"/>
    <property type="match status" value="1"/>
</dbReference>
<evidence type="ECO:0000313" key="14">
    <source>
        <dbReference type="Proteomes" id="UP001595783"/>
    </source>
</evidence>
<protein>
    <submittedName>
        <fullName evidence="13">Methyl-accepting chemotaxis protein</fullName>
    </submittedName>
</protein>
<dbReference type="InterPro" id="IPR029151">
    <property type="entry name" value="Sensor-like_sf"/>
</dbReference>
<dbReference type="EMBL" id="JBHRZO010000018">
    <property type="protein sequence ID" value="MFC3847708.1"/>
    <property type="molecule type" value="Genomic_DNA"/>
</dbReference>
<dbReference type="PROSITE" id="PS50885">
    <property type="entry name" value="HAMP"/>
    <property type="match status" value="1"/>
</dbReference>
<feature type="domain" description="HAMP" evidence="12">
    <location>
        <begin position="296"/>
        <end position="350"/>
    </location>
</feature>
<proteinExistence type="inferred from homology"/>
<evidence type="ECO:0000256" key="4">
    <source>
        <dbReference type="ARBA" id="ARBA00022692"/>
    </source>
</evidence>
<sequence>MSFKTKISLTFAVLLLISFSITAGIISYRLYNRLTISAQNNLKETASMLSYSLKGWDDSIKTALVKTAKQLERMDLNDVATVRKILSYVQYGMDSTDIHVGFEDGSIIKLVGKIPEGYDPRKRDWYQQAKTSRKLVISHPYIDLFTKRLVVSCSIALWQKGVLKGVLGSDIPLNYVQDSAKEYSSKGIRIHFLDQDGFILGSSNLEQGKRFAGVFPEKKAISTQILSAHDGLIESNVDGMAKYYVWTTVPGFSWKILAVSDKGFVLKDLDIVQHTLLITSVVSLVISVIFILIIVNILFKPLKHLTQLIQALVSREGDLTERLVVHGRDEIATISKSINAFLEKTHGVIATIKSNSTQNAQIARTLQESSNTVSKNAQEEQKRIQVVVRNGESVIANILSGADNAAVNSDNLVNTSHTLEEVRTRIEEFSKNLGNNAHLGVECSNKLEQASQDTEEIKKVLTIIADIADQTNLLALNAAIEAARAGEHGRGFAVVADEVRKLAEKTQSSLGDIHSTINGVVQSVNNISKDLHSNAQEIVKVSQAAHELQGVVDNNVQGMQTIINTTIEDVQAFKKVAQLTQGIIEEIQKIGALSTSNQESVQAVAQASTSLNKTADIFDYELGRFKV</sequence>
<dbReference type="SUPFAM" id="SSF58104">
    <property type="entry name" value="Methyl-accepting chemotaxis protein (MCP) signaling domain"/>
    <property type="match status" value="1"/>
</dbReference>
<comment type="similarity">
    <text evidence="8">Belongs to the methyl-accepting chemotaxis (MCP) protein family.</text>
</comment>
<evidence type="ECO:0000256" key="3">
    <source>
        <dbReference type="ARBA" id="ARBA00022500"/>
    </source>
</evidence>
<keyword evidence="7 9" id="KW-0807">Transducer</keyword>
<dbReference type="SMART" id="SM00304">
    <property type="entry name" value="HAMP"/>
    <property type="match status" value="1"/>
</dbReference>
<dbReference type="InterPro" id="IPR033479">
    <property type="entry name" value="dCache_1"/>
</dbReference>